<evidence type="ECO:0000259" key="3">
    <source>
        <dbReference type="Pfam" id="PF24808"/>
    </source>
</evidence>
<dbReference type="Proteomes" id="UP000325395">
    <property type="component" value="Unassembled WGS sequence"/>
</dbReference>
<proteinExistence type="predicted"/>
<feature type="signal peptide" evidence="2">
    <location>
        <begin position="1"/>
        <end position="19"/>
    </location>
</feature>
<dbReference type="EMBL" id="ML735736">
    <property type="protein sequence ID" value="KAE8417599.1"/>
    <property type="molecule type" value="Genomic_DNA"/>
</dbReference>
<feature type="chain" id="PRO_5045395726" description="DUF7707 domain-containing protein" evidence="2">
    <location>
        <begin position="20"/>
        <end position="193"/>
    </location>
</feature>
<sequence length="193" mass="20393">MVLLSSLAVVATVASLATSQTTSTIDPSTVSDATRKQWCQSQTSACPLICLQLPGASGSPTENKCDFAVKQKTLVYSCICSNHQSPNASEYSQTIPYFVCTEKNNQCVKDCDGEQQCQSDCRSKNPCGAQEPKRVNTTTSATTKTAQATTSLPPFTGVPDKNGVASRPSADLNQIYGLAVVMAGFFAGFATLL</sequence>
<dbReference type="PANTHER" id="PTHR38118:SF2">
    <property type="entry name" value="CDP-ALCOHOL PHOSPHATIDYLTRANSFERASE PROTEIN"/>
    <property type="match status" value="1"/>
</dbReference>
<feature type="region of interest" description="Disordered" evidence="1">
    <location>
        <begin position="127"/>
        <end position="166"/>
    </location>
</feature>
<feature type="compositionally biased region" description="Low complexity" evidence="1">
    <location>
        <begin position="137"/>
        <end position="150"/>
    </location>
</feature>
<accession>A0ABQ6WKE2</accession>
<keyword evidence="2" id="KW-0732">Signal</keyword>
<protein>
    <recommendedName>
        <fullName evidence="3">DUF7707 domain-containing protein</fullName>
    </recommendedName>
</protein>
<keyword evidence="5" id="KW-1185">Reference proteome</keyword>
<feature type="domain" description="DUF7707" evidence="3">
    <location>
        <begin position="24"/>
        <end position="132"/>
    </location>
</feature>
<gene>
    <name evidence="4" type="ORF">BDV36DRAFT_176701</name>
</gene>
<evidence type="ECO:0000256" key="2">
    <source>
        <dbReference type="SAM" id="SignalP"/>
    </source>
</evidence>
<dbReference type="Pfam" id="PF24808">
    <property type="entry name" value="DUF7707"/>
    <property type="match status" value="1"/>
</dbReference>
<dbReference type="InterPro" id="IPR056124">
    <property type="entry name" value="DUF7707"/>
</dbReference>
<dbReference type="PANTHER" id="PTHR38118">
    <property type="entry name" value="ANCHORED CELL WALL PROTEIN 11-RELATED"/>
    <property type="match status" value="1"/>
</dbReference>
<name>A0ABQ6WKE2_9EURO</name>
<evidence type="ECO:0000313" key="4">
    <source>
        <dbReference type="EMBL" id="KAE8417599.1"/>
    </source>
</evidence>
<organism evidence="4 5">
    <name type="scientific">Aspergillus pseudocaelatus</name>
    <dbReference type="NCBI Taxonomy" id="1825620"/>
    <lineage>
        <taxon>Eukaryota</taxon>
        <taxon>Fungi</taxon>
        <taxon>Dikarya</taxon>
        <taxon>Ascomycota</taxon>
        <taxon>Pezizomycotina</taxon>
        <taxon>Eurotiomycetes</taxon>
        <taxon>Eurotiomycetidae</taxon>
        <taxon>Eurotiales</taxon>
        <taxon>Aspergillaceae</taxon>
        <taxon>Aspergillus</taxon>
        <taxon>Aspergillus subgen. Circumdati</taxon>
    </lineage>
</organism>
<evidence type="ECO:0000313" key="5">
    <source>
        <dbReference type="Proteomes" id="UP000325395"/>
    </source>
</evidence>
<evidence type="ECO:0000256" key="1">
    <source>
        <dbReference type="SAM" id="MobiDB-lite"/>
    </source>
</evidence>
<reference evidence="4 5" key="1">
    <citation type="submission" date="2019-04" db="EMBL/GenBank/DDBJ databases">
        <authorList>
            <consortium name="DOE Joint Genome Institute"/>
            <person name="Mondo S."/>
            <person name="Kjaerbolling I."/>
            <person name="Vesth T."/>
            <person name="Frisvad J.C."/>
            <person name="Nybo J.L."/>
            <person name="Theobald S."/>
            <person name="Kildgaard S."/>
            <person name="Isbrandt T."/>
            <person name="Kuo A."/>
            <person name="Sato A."/>
            <person name="Lyhne E.K."/>
            <person name="Kogle M.E."/>
            <person name="Wiebenga A."/>
            <person name="Kun R.S."/>
            <person name="Lubbers R.J."/>
            <person name="Makela M.R."/>
            <person name="Barry K."/>
            <person name="Chovatia M."/>
            <person name="Clum A."/>
            <person name="Daum C."/>
            <person name="Haridas S."/>
            <person name="He G."/>
            <person name="LaButti K."/>
            <person name="Lipzen A."/>
            <person name="Riley R."/>
            <person name="Salamov A."/>
            <person name="Simmons B.A."/>
            <person name="Magnuson J.K."/>
            <person name="Henrissat B."/>
            <person name="Mortensen U.H."/>
            <person name="Larsen T.O."/>
            <person name="Devries R.P."/>
            <person name="Grigoriev I.V."/>
            <person name="Machida M."/>
            <person name="Baker S.E."/>
            <person name="Andersen M.R."/>
            <person name="Cantor M.N."/>
            <person name="Hua S.X."/>
        </authorList>
    </citation>
    <scope>NUCLEOTIDE SEQUENCE [LARGE SCALE GENOMIC DNA]</scope>
    <source>
        <strain evidence="4 5">CBS 117616</strain>
    </source>
</reference>